<feature type="compositionally biased region" description="Acidic residues" evidence="1">
    <location>
        <begin position="142"/>
        <end position="183"/>
    </location>
</feature>
<organism evidence="3 4">
    <name type="scientific">Fasciolopsis buskii</name>
    <dbReference type="NCBI Taxonomy" id="27845"/>
    <lineage>
        <taxon>Eukaryota</taxon>
        <taxon>Metazoa</taxon>
        <taxon>Spiralia</taxon>
        <taxon>Lophotrochozoa</taxon>
        <taxon>Platyhelminthes</taxon>
        <taxon>Trematoda</taxon>
        <taxon>Digenea</taxon>
        <taxon>Plagiorchiida</taxon>
        <taxon>Echinostomata</taxon>
        <taxon>Echinostomatoidea</taxon>
        <taxon>Fasciolidae</taxon>
        <taxon>Fasciolopsis</taxon>
    </lineage>
</organism>
<protein>
    <recommendedName>
        <fullName evidence="2">DAAF9 N-terminal domain-containing protein</fullName>
    </recommendedName>
</protein>
<dbReference type="InterPro" id="IPR056498">
    <property type="entry name" value="DAAF9_N"/>
</dbReference>
<evidence type="ECO:0000313" key="4">
    <source>
        <dbReference type="Proteomes" id="UP000728185"/>
    </source>
</evidence>
<dbReference type="EMBL" id="LUCM01010254">
    <property type="protein sequence ID" value="KAA0185727.1"/>
    <property type="molecule type" value="Genomic_DNA"/>
</dbReference>
<dbReference type="InterPro" id="IPR016024">
    <property type="entry name" value="ARM-type_fold"/>
</dbReference>
<dbReference type="AlphaFoldDB" id="A0A8E0RPC8"/>
<accession>A0A8E0RPC8</accession>
<dbReference type="InterPro" id="IPR040342">
    <property type="entry name" value="DNAAF9"/>
</dbReference>
<proteinExistence type="predicted"/>
<evidence type="ECO:0000256" key="1">
    <source>
        <dbReference type="SAM" id="MobiDB-lite"/>
    </source>
</evidence>
<gene>
    <name evidence="3" type="ORF">FBUS_08800</name>
</gene>
<dbReference type="Proteomes" id="UP000728185">
    <property type="component" value="Unassembled WGS sequence"/>
</dbReference>
<feature type="domain" description="DAAF9 N-terminal" evidence="2">
    <location>
        <begin position="14"/>
        <end position="124"/>
    </location>
</feature>
<dbReference type="SUPFAM" id="SSF48371">
    <property type="entry name" value="ARM repeat"/>
    <property type="match status" value="1"/>
</dbReference>
<evidence type="ECO:0000313" key="3">
    <source>
        <dbReference type="EMBL" id="KAA0185727.1"/>
    </source>
</evidence>
<dbReference type="OrthoDB" id="6271151at2759"/>
<dbReference type="Pfam" id="PF23281">
    <property type="entry name" value="DAAF9_N"/>
    <property type="match status" value="1"/>
</dbReference>
<evidence type="ECO:0000259" key="2">
    <source>
        <dbReference type="Pfam" id="PF23281"/>
    </source>
</evidence>
<comment type="caution">
    <text evidence="3">The sequence shown here is derived from an EMBL/GenBank/DDBJ whole genome shotgun (WGS) entry which is preliminary data.</text>
</comment>
<dbReference type="PANTHER" id="PTHR33664:SF1">
    <property type="entry name" value="DYNEIN AXONEMAL ASSEMBLY FACTOR 9"/>
    <property type="match status" value="1"/>
</dbReference>
<reference evidence="3" key="1">
    <citation type="submission" date="2019-05" db="EMBL/GenBank/DDBJ databases">
        <title>Annotation for the trematode Fasciolopsis buski.</title>
        <authorList>
            <person name="Choi Y.-J."/>
        </authorList>
    </citation>
    <scope>NUCLEOTIDE SEQUENCE</scope>
    <source>
        <strain evidence="3">HT</strain>
        <tissue evidence="3">Whole worm</tissue>
    </source>
</reference>
<dbReference type="PANTHER" id="PTHR33664">
    <property type="entry name" value="RCG26366"/>
    <property type="match status" value="1"/>
</dbReference>
<feature type="region of interest" description="Disordered" evidence="1">
    <location>
        <begin position="139"/>
        <end position="183"/>
    </location>
</feature>
<keyword evidence="4" id="KW-1185">Reference proteome</keyword>
<name>A0A8E0RPC8_9TREM</name>
<sequence length="183" mass="21151">MLRKLQFTRRDIPQTQFSSYLRLNNFRTLMLQNKCDAFLIILGVDAKFNCGSMLAASYLLFDMFETREADMNQSKFDMDTFEDLIICIRPSETHVYCNVANYGILLPYISPWPNLRIHCVNETDLHLWRPGFGTRIGSIPVEFDDDDDEDDNDDDDDDGGDDDDGDDDDDDDNDDDDDDDNDD</sequence>